<dbReference type="PANTHER" id="PTHR31672:SF13">
    <property type="entry name" value="F-BOX PROTEIN CPR30-LIKE"/>
    <property type="match status" value="1"/>
</dbReference>
<dbReference type="EMBL" id="KI630716">
    <property type="protein sequence ID" value="EYU34227.1"/>
    <property type="molecule type" value="Genomic_DNA"/>
</dbReference>
<dbReference type="eggNOG" id="ENOG502RRKY">
    <property type="taxonomic scope" value="Eukaryota"/>
</dbReference>
<dbReference type="InterPro" id="IPR006527">
    <property type="entry name" value="F-box-assoc_dom_typ1"/>
</dbReference>
<keyword evidence="3" id="KW-1185">Reference proteome</keyword>
<sequence length="117" mass="13606">MWNPSTRKTKYIKNSAPFIHGVGYGFGYDELSEDYKVVIIKDGQHSQQHKTPTRTRMYSSKTDSWKEIENLKKCVFQYDGKFVNGRLHWLVGELGCGWDIVALDLAEEKYVIMARPE</sequence>
<dbReference type="Pfam" id="PF07734">
    <property type="entry name" value="FBA_1"/>
    <property type="match status" value="1"/>
</dbReference>
<evidence type="ECO:0000259" key="1">
    <source>
        <dbReference type="Pfam" id="PF07734"/>
    </source>
</evidence>
<feature type="non-terminal residue" evidence="2">
    <location>
        <position position="117"/>
    </location>
</feature>
<evidence type="ECO:0000313" key="3">
    <source>
        <dbReference type="Proteomes" id="UP000030748"/>
    </source>
</evidence>
<dbReference type="Proteomes" id="UP000030748">
    <property type="component" value="Unassembled WGS sequence"/>
</dbReference>
<dbReference type="AlphaFoldDB" id="A0A022R0I8"/>
<evidence type="ECO:0000313" key="2">
    <source>
        <dbReference type="EMBL" id="EYU34227.1"/>
    </source>
</evidence>
<protein>
    <recommendedName>
        <fullName evidence="1">F-box associated beta-propeller type 1 domain-containing protein</fullName>
    </recommendedName>
</protein>
<gene>
    <name evidence="2" type="ORF">MIMGU_mgv1a017959mg</name>
</gene>
<dbReference type="NCBIfam" id="TIGR01640">
    <property type="entry name" value="F_box_assoc_1"/>
    <property type="match status" value="1"/>
</dbReference>
<name>A0A022R0I8_ERYGU</name>
<accession>A0A022R0I8</accession>
<feature type="domain" description="F-box associated beta-propeller type 1" evidence="1">
    <location>
        <begin position="2"/>
        <end position="110"/>
    </location>
</feature>
<dbReference type="PANTHER" id="PTHR31672">
    <property type="entry name" value="BNACNNG10540D PROTEIN"/>
    <property type="match status" value="1"/>
</dbReference>
<dbReference type="InterPro" id="IPR017451">
    <property type="entry name" value="F-box-assoc_interact_dom"/>
</dbReference>
<dbReference type="InterPro" id="IPR050796">
    <property type="entry name" value="SCF_F-box_component"/>
</dbReference>
<reference evidence="2 3" key="1">
    <citation type="journal article" date="2013" name="Proc. Natl. Acad. Sci. U.S.A.">
        <title>Fine-scale variation in meiotic recombination in Mimulus inferred from population shotgun sequencing.</title>
        <authorList>
            <person name="Hellsten U."/>
            <person name="Wright K.M."/>
            <person name="Jenkins J."/>
            <person name="Shu S."/>
            <person name="Yuan Y."/>
            <person name="Wessler S.R."/>
            <person name="Schmutz J."/>
            <person name="Willis J.H."/>
            <person name="Rokhsar D.S."/>
        </authorList>
    </citation>
    <scope>NUCLEOTIDE SEQUENCE [LARGE SCALE GENOMIC DNA]</scope>
    <source>
        <strain evidence="3">cv. DUN x IM62</strain>
    </source>
</reference>
<organism evidence="2 3">
    <name type="scientific">Erythranthe guttata</name>
    <name type="common">Yellow monkey flower</name>
    <name type="synonym">Mimulus guttatus</name>
    <dbReference type="NCBI Taxonomy" id="4155"/>
    <lineage>
        <taxon>Eukaryota</taxon>
        <taxon>Viridiplantae</taxon>
        <taxon>Streptophyta</taxon>
        <taxon>Embryophyta</taxon>
        <taxon>Tracheophyta</taxon>
        <taxon>Spermatophyta</taxon>
        <taxon>Magnoliopsida</taxon>
        <taxon>eudicotyledons</taxon>
        <taxon>Gunneridae</taxon>
        <taxon>Pentapetalae</taxon>
        <taxon>asterids</taxon>
        <taxon>lamiids</taxon>
        <taxon>Lamiales</taxon>
        <taxon>Phrymaceae</taxon>
        <taxon>Erythranthe</taxon>
    </lineage>
</organism>
<proteinExistence type="predicted"/>